<name>A0ABZ2BTD5_9RHOB</name>
<reference evidence="2 3" key="1">
    <citation type="submission" date="2015-07" db="EMBL/GenBank/DDBJ databases">
        <authorList>
            <person name="Voget S."/>
            <person name="Dogs M."/>
            <person name="Brinkhoff T.H."/>
            <person name="Daniel R."/>
        </authorList>
    </citation>
    <scope>NUCLEOTIDE SEQUENCE [LARGE SCALE GENOMIC DNA]</scope>
    <source>
        <strain evidence="2 3">B14</strain>
    </source>
</reference>
<evidence type="ECO:0000313" key="2">
    <source>
        <dbReference type="EMBL" id="WVX48705.1"/>
    </source>
</evidence>
<sequence length="163" mass="17831">MLKIFGIRMIGVNKGRLRQGFRDQLAAAGETDPVLETIADAFILIHETLCADAGALDKEILCVARKSTLCRRLMTNPGIGSIVGLSVIAHVYDANRFRKTADIGAFLGLTPWRHRSGEIDYSGRISKCGDVQMRGLLFEADWFGQAVLANKDLGCKACRSQGF</sequence>
<organism evidence="2 3">
    <name type="scientific">Roseobacter fucihabitans</name>
    <dbReference type="NCBI Taxonomy" id="1537242"/>
    <lineage>
        <taxon>Bacteria</taxon>
        <taxon>Pseudomonadati</taxon>
        <taxon>Pseudomonadota</taxon>
        <taxon>Alphaproteobacteria</taxon>
        <taxon>Rhodobacterales</taxon>
        <taxon>Roseobacteraceae</taxon>
        <taxon>Roseobacter</taxon>
    </lineage>
</organism>
<protein>
    <recommendedName>
        <fullName evidence="1">Transposase IS116/IS110/IS902 C-terminal domain-containing protein</fullName>
    </recommendedName>
</protein>
<keyword evidence="3" id="KW-1185">Reference proteome</keyword>
<dbReference type="EMBL" id="CP143423">
    <property type="protein sequence ID" value="WVX48705.1"/>
    <property type="molecule type" value="Genomic_DNA"/>
</dbReference>
<feature type="domain" description="Transposase IS116/IS110/IS902 C-terminal" evidence="1">
    <location>
        <begin position="70"/>
        <end position="142"/>
    </location>
</feature>
<accession>A0ABZ2BTD5</accession>
<reference evidence="3" key="2">
    <citation type="submission" date="2024-01" db="EMBL/GenBank/DDBJ databases">
        <title>Roseobacter fucihabitans sp. nov., isolated from the brown alga Fucus spiralis.</title>
        <authorList>
            <person name="Hahnke S."/>
            <person name="Berger M."/>
            <person name="Schlingloff A."/>
            <person name="Athale I."/>
            <person name="Neumann-Schaal M."/>
            <person name="Adenaya A."/>
            <person name="Poehlein A."/>
            <person name="Daniel R."/>
            <person name="Pertersen J."/>
            <person name="Brinkhoff T."/>
        </authorList>
    </citation>
    <scope>NUCLEOTIDE SEQUENCE [LARGE SCALE GENOMIC DNA]</scope>
    <source>
        <strain evidence="3">B14</strain>
    </source>
</reference>
<dbReference type="Pfam" id="PF02371">
    <property type="entry name" value="Transposase_20"/>
    <property type="match status" value="1"/>
</dbReference>
<evidence type="ECO:0000313" key="3">
    <source>
        <dbReference type="Proteomes" id="UP001318682"/>
    </source>
</evidence>
<gene>
    <name evidence="2" type="ORF">ROLI_017860</name>
</gene>
<dbReference type="InterPro" id="IPR047650">
    <property type="entry name" value="Transpos_IS110"/>
</dbReference>
<evidence type="ECO:0000259" key="1">
    <source>
        <dbReference type="Pfam" id="PF02371"/>
    </source>
</evidence>
<dbReference type="Proteomes" id="UP001318682">
    <property type="component" value="Chromosome"/>
</dbReference>
<dbReference type="InterPro" id="IPR003346">
    <property type="entry name" value="Transposase_20"/>
</dbReference>
<dbReference type="PANTHER" id="PTHR33055">
    <property type="entry name" value="TRANSPOSASE FOR INSERTION SEQUENCE ELEMENT IS1111A"/>
    <property type="match status" value="1"/>
</dbReference>
<proteinExistence type="predicted"/>
<dbReference type="PANTHER" id="PTHR33055:SF3">
    <property type="entry name" value="PUTATIVE TRANSPOSASE FOR IS117-RELATED"/>
    <property type="match status" value="1"/>
</dbReference>